<proteinExistence type="evidence at transcript level"/>
<comment type="similarity">
    <text evidence="3">Belongs to the AKH/HRTH/RPCH family.</text>
</comment>
<evidence type="ECO:0000256" key="8">
    <source>
        <dbReference type="ARBA" id="ARBA00022815"/>
    </source>
</evidence>
<keyword evidence="8" id="KW-0027">Amidation</keyword>
<dbReference type="Pfam" id="PF06377">
    <property type="entry name" value="Adipokin_hormo"/>
    <property type="match status" value="1"/>
</dbReference>
<comment type="function">
    <text evidence="1">Hypertrehalosaemic factors are neuropeptides that elevate the level of trehalose in the hemolymph (trehalose is the major carbohydrate in the hemolymph of insects).</text>
</comment>
<keyword evidence="9" id="KW-0873">Pyrrolidone carboxylic acid</keyword>
<evidence type="ECO:0000256" key="6">
    <source>
        <dbReference type="ARBA" id="ARBA00022702"/>
    </source>
</evidence>
<accession>A0A140F9Y0</accession>
<dbReference type="PROSITE" id="PS00256">
    <property type="entry name" value="AKH"/>
    <property type="match status" value="1"/>
</dbReference>
<evidence type="ECO:0000256" key="2">
    <source>
        <dbReference type="ARBA" id="ARBA00004613"/>
    </source>
</evidence>
<evidence type="ECO:0000256" key="11">
    <source>
        <dbReference type="SAM" id="SignalP"/>
    </source>
</evidence>
<dbReference type="AlphaFoldDB" id="A0A140F9Y0"/>
<protein>
    <submittedName>
        <fullName evidence="12">AKH preprohormone-like protein</fullName>
    </submittedName>
</protein>
<feature type="signal peptide" evidence="11">
    <location>
        <begin position="1"/>
        <end position="25"/>
    </location>
</feature>
<dbReference type="InterPro" id="IPR002047">
    <property type="entry name" value="Adipokinetic_hormone_CS"/>
</dbReference>
<dbReference type="GO" id="GO:0007218">
    <property type="term" value="P:neuropeptide signaling pathway"/>
    <property type="evidence" value="ECO:0007669"/>
    <property type="project" value="UniProtKB-KW"/>
</dbReference>
<evidence type="ECO:0000256" key="10">
    <source>
        <dbReference type="ARBA" id="ARBA00023320"/>
    </source>
</evidence>
<name>A0A140F9Y0_COPFO</name>
<keyword evidence="5" id="KW-0165">Cleavage on pair of basic residues</keyword>
<evidence type="ECO:0000256" key="7">
    <source>
        <dbReference type="ARBA" id="ARBA00022729"/>
    </source>
</evidence>
<evidence type="ECO:0000313" key="12">
    <source>
        <dbReference type="EMBL" id="AML80822.1"/>
    </source>
</evidence>
<keyword evidence="7 11" id="KW-0732">Signal</keyword>
<dbReference type="InterPro" id="IPR010475">
    <property type="entry name" value="AKH/RPCH_hormone"/>
</dbReference>
<evidence type="ECO:0000256" key="1">
    <source>
        <dbReference type="ARBA" id="ARBA00003385"/>
    </source>
</evidence>
<evidence type="ECO:0000256" key="9">
    <source>
        <dbReference type="ARBA" id="ARBA00023283"/>
    </source>
</evidence>
<keyword evidence="6" id="KW-0372">Hormone</keyword>
<keyword evidence="10" id="KW-0527">Neuropeptide</keyword>
<dbReference type="GO" id="GO:0005179">
    <property type="term" value="F:hormone activity"/>
    <property type="evidence" value="ECO:0007669"/>
    <property type="project" value="UniProtKB-KW"/>
</dbReference>
<dbReference type="EMBL" id="KT805304">
    <property type="protein sequence ID" value="AML80822.1"/>
    <property type="molecule type" value="mRNA"/>
</dbReference>
<comment type="subcellular location">
    <subcellularLocation>
        <location evidence="2">Secreted</location>
    </subcellularLocation>
</comment>
<evidence type="ECO:0000256" key="3">
    <source>
        <dbReference type="ARBA" id="ARBA00006145"/>
    </source>
</evidence>
<reference evidence="12" key="1">
    <citation type="submission" date="2015-09" db="EMBL/GenBank/DDBJ databases">
        <title>Diversity of adipokinetic hormones in termites (Isoptera).</title>
        <authorList>
            <person name="Jedlickova V."/>
            <person name="Jedlicka P."/>
        </authorList>
    </citation>
    <scope>NUCLEOTIDE SEQUENCE</scope>
</reference>
<keyword evidence="4" id="KW-0964">Secreted</keyword>
<sequence>MDNKMSCMVKILFVFLALVFVLCDAQVNFSPNWGKRSGLQDGPCKASTESLMYIYKLIQNEAQKLVDCEKFGAN</sequence>
<organism evidence="12">
    <name type="scientific">Coptotermes formosanus</name>
    <name type="common">Formosan subterranean termite</name>
    <dbReference type="NCBI Taxonomy" id="36987"/>
    <lineage>
        <taxon>Eukaryota</taxon>
        <taxon>Metazoa</taxon>
        <taxon>Ecdysozoa</taxon>
        <taxon>Arthropoda</taxon>
        <taxon>Hexapoda</taxon>
        <taxon>Insecta</taxon>
        <taxon>Pterygota</taxon>
        <taxon>Neoptera</taxon>
        <taxon>Polyneoptera</taxon>
        <taxon>Dictyoptera</taxon>
        <taxon>Blattodea</taxon>
        <taxon>Blattoidea</taxon>
        <taxon>Termitoidae</taxon>
        <taxon>Rhinotermitidae</taxon>
        <taxon>Coptotermes</taxon>
    </lineage>
</organism>
<feature type="chain" id="PRO_5007302308" evidence="11">
    <location>
        <begin position="26"/>
        <end position="74"/>
    </location>
</feature>
<dbReference type="GO" id="GO:0005576">
    <property type="term" value="C:extracellular region"/>
    <property type="evidence" value="ECO:0007669"/>
    <property type="project" value="UniProtKB-SubCell"/>
</dbReference>
<evidence type="ECO:0000256" key="4">
    <source>
        <dbReference type="ARBA" id="ARBA00022525"/>
    </source>
</evidence>
<evidence type="ECO:0000256" key="5">
    <source>
        <dbReference type="ARBA" id="ARBA00022685"/>
    </source>
</evidence>